<dbReference type="PANTHER" id="PTHR11675:SF134">
    <property type="entry name" value="N-ACETYLGALACTOSAMINYLTRANSFERASE 4-RELATED"/>
    <property type="match status" value="1"/>
</dbReference>
<gene>
    <name evidence="5" type="ORF">EB796_017154</name>
</gene>
<evidence type="ECO:0000313" key="5">
    <source>
        <dbReference type="EMBL" id="KAF6024534.1"/>
    </source>
</evidence>
<dbReference type="AlphaFoldDB" id="A0A7J7JFX2"/>
<proteinExistence type="predicted"/>
<dbReference type="EMBL" id="VXIV02002561">
    <property type="protein sequence ID" value="KAF6024534.1"/>
    <property type="molecule type" value="Genomic_DNA"/>
</dbReference>
<dbReference type="PANTHER" id="PTHR11675">
    <property type="entry name" value="N-ACETYLGALACTOSAMINYLTRANSFERASE"/>
    <property type="match status" value="1"/>
</dbReference>
<reference evidence="5" key="1">
    <citation type="submission" date="2020-06" db="EMBL/GenBank/DDBJ databases">
        <title>Draft genome of Bugula neritina, a colonial animal packing powerful symbionts and potential medicines.</title>
        <authorList>
            <person name="Rayko M."/>
        </authorList>
    </citation>
    <scope>NUCLEOTIDE SEQUENCE [LARGE SCALE GENOMIC DNA]</scope>
    <source>
        <strain evidence="5">Kwan_BN1</strain>
    </source>
</reference>
<dbReference type="Proteomes" id="UP000593567">
    <property type="component" value="Unassembled WGS sequence"/>
</dbReference>
<keyword evidence="1" id="KW-1015">Disulfide bond</keyword>
<dbReference type="InterPro" id="IPR029044">
    <property type="entry name" value="Nucleotide-diphossugar_trans"/>
</dbReference>
<evidence type="ECO:0000256" key="2">
    <source>
        <dbReference type="ARBA" id="ARBA00023180"/>
    </source>
</evidence>
<organism evidence="5 6">
    <name type="scientific">Bugula neritina</name>
    <name type="common">Brown bryozoan</name>
    <name type="synonym">Sertularia neritina</name>
    <dbReference type="NCBI Taxonomy" id="10212"/>
    <lineage>
        <taxon>Eukaryota</taxon>
        <taxon>Metazoa</taxon>
        <taxon>Spiralia</taxon>
        <taxon>Lophotrochozoa</taxon>
        <taxon>Bryozoa</taxon>
        <taxon>Gymnolaemata</taxon>
        <taxon>Cheilostomatida</taxon>
        <taxon>Flustrina</taxon>
        <taxon>Buguloidea</taxon>
        <taxon>Bugulidae</taxon>
        <taxon>Bugula</taxon>
    </lineage>
</organism>
<feature type="transmembrane region" description="Helical" evidence="3">
    <location>
        <begin position="6"/>
        <end position="26"/>
    </location>
</feature>
<name>A0A7J7JFX2_BUGNE</name>
<evidence type="ECO:0000259" key="4">
    <source>
        <dbReference type="Pfam" id="PF00535"/>
    </source>
</evidence>
<dbReference type="SUPFAM" id="SSF53448">
    <property type="entry name" value="Nucleotide-diphospho-sugar transferases"/>
    <property type="match status" value="1"/>
</dbReference>
<keyword evidence="6" id="KW-1185">Reference proteome</keyword>
<keyword evidence="3" id="KW-1133">Transmembrane helix</keyword>
<dbReference type="GO" id="GO:0005794">
    <property type="term" value="C:Golgi apparatus"/>
    <property type="evidence" value="ECO:0007669"/>
    <property type="project" value="TreeGrafter"/>
</dbReference>
<evidence type="ECO:0000256" key="3">
    <source>
        <dbReference type="SAM" id="Phobius"/>
    </source>
</evidence>
<evidence type="ECO:0000256" key="1">
    <source>
        <dbReference type="ARBA" id="ARBA00023157"/>
    </source>
</evidence>
<dbReference type="GO" id="GO:0004653">
    <property type="term" value="F:polypeptide N-acetylgalactosaminyltransferase activity"/>
    <property type="evidence" value="ECO:0007669"/>
    <property type="project" value="TreeGrafter"/>
</dbReference>
<keyword evidence="2" id="KW-0325">Glycoprotein</keyword>
<evidence type="ECO:0000313" key="6">
    <source>
        <dbReference type="Proteomes" id="UP000593567"/>
    </source>
</evidence>
<dbReference type="GO" id="GO:0006493">
    <property type="term" value="P:protein O-linked glycosylation"/>
    <property type="evidence" value="ECO:0007669"/>
    <property type="project" value="TreeGrafter"/>
</dbReference>
<dbReference type="OrthoDB" id="6119243at2759"/>
<comment type="caution">
    <text evidence="5">The sequence shown here is derived from an EMBL/GenBank/DDBJ whole genome shotgun (WGS) entry which is preliminary data.</text>
</comment>
<accession>A0A7J7JFX2</accession>
<dbReference type="InterPro" id="IPR001173">
    <property type="entry name" value="Glyco_trans_2-like"/>
</dbReference>
<keyword evidence="3" id="KW-0812">Transmembrane</keyword>
<feature type="domain" description="Glycosyltransferase 2-like" evidence="4">
    <location>
        <begin position="178"/>
        <end position="246"/>
    </location>
</feature>
<dbReference type="Gene3D" id="3.90.550.10">
    <property type="entry name" value="Spore Coat Polysaccharide Biosynthesis Protein SpsA, Chain A"/>
    <property type="match status" value="1"/>
</dbReference>
<keyword evidence="3" id="KW-0472">Membrane</keyword>
<dbReference type="Pfam" id="PF00535">
    <property type="entry name" value="Glycos_transf_2"/>
    <property type="match status" value="1"/>
</dbReference>
<protein>
    <submittedName>
        <fullName evidence="5">GALNT10</fullName>
    </submittedName>
</protein>
<sequence length="249" mass="28088">MKRNTVSLLKYVAAALCILIFGPHLLKSFMGGKEKSRYNDNAMPRAPDDIMKEHGDNQPVVKREVAEMEHRDLHLKQEESNGDAIQHHGGIGVVNSEGKKDWHDWEAIAREEQRTGPGEQGTAIILNAEEEKEKDKIYRVNGFNGFASDKMSLNRALKDIRHPDCKTQKYAAKLPTVSVVVPFHNEHWSTLLRTAVSVLNRSPPELLHEVILADDASTKEFLGKPLEDHLAKNYDGKVKVVRAKKREVS</sequence>